<dbReference type="Pfam" id="PF12833">
    <property type="entry name" value="HTH_18"/>
    <property type="match status" value="1"/>
</dbReference>
<dbReference type="InterPro" id="IPR018060">
    <property type="entry name" value="HTH_AraC"/>
</dbReference>
<dbReference type="AlphaFoldDB" id="A0A842IS27"/>
<evidence type="ECO:0000313" key="5">
    <source>
        <dbReference type="EMBL" id="MBC2845681.1"/>
    </source>
</evidence>
<keyword evidence="3" id="KW-0804">Transcription</keyword>
<evidence type="ECO:0000259" key="4">
    <source>
        <dbReference type="PROSITE" id="PS01124"/>
    </source>
</evidence>
<dbReference type="InterPro" id="IPR054015">
    <property type="entry name" value="ExsA-like_N"/>
</dbReference>
<comment type="caution">
    <text evidence="5">The sequence shown here is derived from an EMBL/GenBank/DDBJ whole genome shotgun (WGS) entry which is preliminary data.</text>
</comment>
<dbReference type="SUPFAM" id="SSF46689">
    <property type="entry name" value="Homeodomain-like"/>
    <property type="match status" value="2"/>
</dbReference>
<evidence type="ECO:0000256" key="2">
    <source>
        <dbReference type="ARBA" id="ARBA00023125"/>
    </source>
</evidence>
<dbReference type="Gene3D" id="1.10.10.60">
    <property type="entry name" value="Homeodomain-like"/>
    <property type="match status" value="1"/>
</dbReference>
<dbReference type="PRINTS" id="PR00032">
    <property type="entry name" value="HTHARAC"/>
</dbReference>
<accession>A0A842IS27</accession>
<dbReference type="PANTHER" id="PTHR43280">
    <property type="entry name" value="ARAC-FAMILY TRANSCRIPTIONAL REGULATOR"/>
    <property type="match status" value="1"/>
</dbReference>
<dbReference type="GO" id="GO:0043565">
    <property type="term" value="F:sequence-specific DNA binding"/>
    <property type="evidence" value="ECO:0007669"/>
    <property type="project" value="InterPro"/>
</dbReference>
<feature type="domain" description="HTH araC/xylS-type" evidence="4">
    <location>
        <begin position="182"/>
        <end position="280"/>
    </location>
</feature>
<dbReference type="Proteomes" id="UP000533900">
    <property type="component" value="Unassembled WGS sequence"/>
</dbReference>
<dbReference type="InterPro" id="IPR020449">
    <property type="entry name" value="Tscrpt_reg_AraC-type_HTH"/>
</dbReference>
<name>A0A842IS27_9FLAO</name>
<dbReference type="Pfam" id="PF22200">
    <property type="entry name" value="ExsA_N"/>
    <property type="match status" value="1"/>
</dbReference>
<gene>
    <name evidence="5" type="ORF">H7F21_11305</name>
</gene>
<proteinExistence type="predicted"/>
<keyword evidence="1" id="KW-0805">Transcription regulation</keyword>
<dbReference type="PROSITE" id="PS01124">
    <property type="entry name" value="HTH_ARAC_FAMILY_2"/>
    <property type="match status" value="1"/>
</dbReference>
<dbReference type="SMART" id="SM00342">
    <property type="entry name" value="HTH_ARAC"/>
    <property type="match status" value="1"/>
</dbReference>
<keyword evidence="6" id="KW-1185">Reference proteome</keyword>
<sequence length="280" mass="32900">MKTITLPDQLNLSSSKSIVIYDYKSITEISKQQILLNKNTFSFLQEGTKEVFFDNSAYAIDNSQFLLMKSGHCLMTEKLSNDSEHYRSVLFFFSNEEVFNFLRKFKLETSSNSKKLYSTYSFNYDSFIKRFVESLLDISKLSKSIQDNILKIKLEEILLYLADFKGLDFVYSLIQNSDNQNQKFIETIENNRLNKLTIKELSFLSNMSVSTFKREFEKNFHSSPSKWFQDKRLEHSAFLLKNELKRPSDIFEEIGYENLSNFIQAFKSKFGVTPKQYQSS</sequence>
<dbReference type="RefSeq" id="WP_185789398.1">
    <property type="nucleotide sequence ID" value="NZ_JACLCP010000003.1"/>
</dbReference>
<protein>
    <submittedName>
        <fullName evidence="5">Helix-turn-helix transcriptional regulator</fullName>
    </submittedName>
</protein>
<evidence type="ECO:0000256" key="1">
    <source>
        <dbReference type="ARBA" id="ARBA00023015"/>
    </source>
</evidence>
<evidence type="ECO:0000256" key="3">
    <source>
        <dbReference type="ARBA" id="ARBA00023163"/>
    </source>
</evidence>
<dbReference type="PANTHER" id="PTHR43280:SF2">
    <property type="entry name" value="HTH-TYPE TRANSCRIPTIONAL REGULATOR EXSA"/>
    <property type="match status" value="1"/>
</dbReference>
<dbReference type="GO" id="GO:0003700">
    <property type="term" value="F:DNA-binding transcription factor activity"/>
    <property type="evidence" value="ECO:0007669"/>
    <property type="project" value="InterPro"/>
</dbReference>
<evidence type="ECO:0000313" key="6">
    <source>
        <dbReference type="Proteomes" id="UP000533900"/>
    </source>
</evidence>
<reference evidence="5" key="1">
    <citation type="submission" date="2020-08" db="EMBL/GenBank/DDBJ databases">
        <title>Winogradskyella ouciana sp. nov., isolated from the hadal seawater of the Mariana Trench.</title>
        <authorList>
            <person name="He X."/>
        </authorList>
    </citation>
    <scope>NUCLEOTIDE SEQUENCE [LARGE SCALE GENOMIC DNA]</scope>
    <source>
        <strain evidence="5">KCTC 52348</strain>
    </source>
</reference>
<dbReference type="EMBL" id="JACLCP010000003">
    <property type="protein sequence ID" value="MBC2845681.1"/>
    <property type="molecule type" value="Genomic_DNA"/>
</dbReference>
<dbReference type="InterPro" id="IPR009057">
    <property type="entry name" value="Homeodomain-like_sf"/>
</dbReference>
<keyword evidence="2" id="KW-0238">DNA-binding</keyword>
<organism evidence="5 6">
    <name type="scientific">Winogradskyella flava</name>
    <dbReference type="NCBI Taxonomy" id="1884876"/>
    <lineage>
        <taxon>Bacteria</taxon>
        <taxon>Pseudomonadati</taxon>
        <taxon>Bacteroidota</taxon>
        <taxon>Flavobacteriia</taxon>
        <taxon>Flavobacteriales</taxon>
        <taxon>Flavobacteriaceae</taxon>
        <taxon>Winogradskyella</taxon>
    </lineage>
</organism>